<gene>
    <name evidence="3" type="ORF">GCM10009720_09070</name>
</gene>
<accession>A0ABN2U778</accession>
<dbReference type="InterPro" id="IPR056911">
    <property type="entry name" value="Phage_Znf_bind_put"/>
</dbReference>
<dbReference type="Pfam" id="PF24623">
    <property type="entry name" value="Phage_zn_bind_8"/>
    <property type="match status" value="1"/>
</dbReference>
<evidence type="ECO:0000256" key="1">
    <source>
        <dbReference type="SAM" id="MobiDB-lite"/>
    </source>
</evidence>
<feature type="compositionally biased region" description="Polar residues" evidence="1">
    <location>
        <begin position="25"/>
        <end position="37"/>
    </location>
</feature>
<organism evidence="3 4">
    <name type="scientific">Yaniella flava</name>
    <dbReference type="NCBI Taxonomy" id="287930"/>
    <lineage>
        <taxon>Bacteria</taxon>
        <taxon>Bacillati</taxon>
        <taxon>Actinomycetota</taxon>
        <taxon>Actinomycetes</taxon>
        <taxon>Micrococcales</taxon>
        <taxon>Micrococcaceae</taxon>
        <taxon>Yaniella</taxon>
    </lineage>
</organism>
<proteinExistence type="predicted"/>
<evidence type="ECO:0000313" key="4">
    <source>
        <dbReference type="Proteomes" id="UP001501461"/>
    </source>
</evidence>
<feature type="compositionally biased region" description="Polar residues" evidence="1">
    <location>
        <begin position="1"/>
        <end position="11"/>
    </location>
</feature>
<dbReference type="Proteomes" id="UP001501461">
    <property type="component" value="Unassembled WGS sequence"/>
</dbReference>
<keyword evidence="4" id="KW-1185">Reference proteome</keyword>
<sequence length="112" mass="12420">MSGLPTVNSVPCPTCGAKPGARCTSRPSGGQTTQPHSARSKAFRSRLRKGSRFVALMRRDDPEHGLKKGEKYLAQALWTQPNAVKLIQRLPGGRKVNCLQYDTAVRFIKWEI</sequence>
<feature type="domain" description="DNA-binding phage zinc finger" evidence="2">
    <location>
        <begin position="9"/>
        <end position="46"/>
    </location>
</feature>
<name>A0ABN2U778_9MICC</name>
<reference evidence="3 4" key="1">
    <citation type="journal article" date="2019" name="Int. J. Syst. Evol. Microbiol.">
        <title>The Global Catalogue of Microorganisms (GCM) 10K type strain sequencing project: providing services to taxonomists for standard genome sequencing and annotation.</title>
        <authorList>
            <consortium name="The Broad Institute Genomics Platform"/>
            <consortium name="The Broad Institute Genome Sequencing Center for Infectious Disease"/>
            <person name="Wu L."/>
            <person name="Ma J."/>
        </authorList>
    </citation>
    <scope>NUCLEOTIDE SEQUENCE [LARGE SCALE GENOMIC DNA]</scope>
    <source>
        <strain evidence="3 4">JCM 13595</strain>
    </source>
</reference>
<evidence type="ECO:0000313" key="3">
    <source>
        <dbReference type="EMBL" id="GAA2030986.1"/>
    </source>
</evidence>
<protein>
    <recommendedName>
        <fullName evidence="2">DNA-binding phage zinc finger domain-containing protein</fullName>
    </recommendedName>
</protein>
<evidence type="ECO:0000259" key="2">
    <source>
        <dbReference type="Pfam" id="PF24623"/>
    </source>
</evidence>
<dbReference type="EMBL" id="BAAAMN010000014">
    <property type="protein sequence ID" value="GAA2030986.1"/>
    <property type="molecule type" value="Genomic_DNA"/>
</dbReference>
<feature type="region of interest" description="Disordered" evidence="1">
    <location>
        <begin position="1"/>
        <end position="46"/>
    </location>
</feature>
<comment type="caution">
    <text evidence="3">The sequence shown here is derived from an EMBL/GenBank/DDBJ whole genome shotgun (WGS) entry which is preliminary data.</text>
</comment>